<organism evidence="2 3">
    <name type="scientific">Chenopodium quinoa</name>
    <name type="common">Quinoa</name>
    <dbReference type="NCBI Taxonomy" id="63459"/>
    <lineage>
        <taxon>Eukaryota</taxon>
        <taxon>Viridiplantae</taxon>
        <taxon>Streptophyta</taxon>
        <taxon>Embryophyta</taxon>
        <taxon>Tracheophyta</taxon>
        <taxon>Spermatophyta</taxon>
        <taxon>Magnoliopsida</taxon>
        <taxon>eudicotyledons</taxon>
        <taxon>Gunneridae</taxon>
        <taxon>Pentapetalae</taxon>
        <taxon>Caryophyllales</taxon>
        <taxon>Chenopodiaceae</taxon>
        <taxon>Chenopodioideae</taxon>
        <taxon>Atripliceae</taxon>
        <taxon>Chenopodium</taxon>
    </lineage>
</organism>
<evidence type="ECO:0000256" key="1">
    <source>
        <dbReference type="SAM" id="MobiDB-lite"/>
    </source>
</evidence>
<dbReference type="Proteomes" id="UP000596660">
    <property type="component" value="Unplaced"/>
</dbReference>
<accession>A0A803MVN1</accession>
<dbReference type="PANTHER" id="PTHR47718:SF18">
    <property type="entry name" value="PROTEIN FAR1-RELATED SEQUENCE 5-LIKE"/>
    <property type="match status" value="1"/>
</dbReference>
<name>A0A803MVN1_CHEQI</name>
<dbReference type="PANTHER" id="PTHR47718">
    <property type="entry name" value="OS01G0519700 PROTEIN"/>
    <property type="match status" value="1"/>
</dbReference>
<protein>
    <submittedName>
        <fullName evidence="2">Uncharacterized protein</fullName>
    </submittedName>
</protein>
<proteinExistence type="predicted"/>
<reference evidence="2" key="2">
    <citation type="submission" date="2021-03" db="UniProtKB">
        <authorList>
            <consortium name="EnsemblPlants"/>
        </authorList>
    </citation>
    <scope>IDENTIFICATION</scope>
</reference>
<reference evidence="2" key="1">
    <citation type="journal article" date="2017" name="Nature">
        <title>The genome of Chenopodium quinoa.</title>
        <authorList>
            <person name="Jarvis D.E."/>
            <person name="Ho Y.S."/>
            <person name="Lightfoot D.J."/>
            <person name="Schmoeckel S.M."/>
            <person name="Li B."/>
            <person name="Borm T.J.A."/>
            <person name="Ohyanagi H."/>
            <person name="Mineta K."/>
            <person name="Michell C.T."/>
            <person name="Saber N."/>
            <person name="Kharbatia N.M."/>
            <person name="Rupper R.R."/>
            <person name="Sharp A.R."/>
            <person name="Dally N."/>
            <person name="Boughton B.A."/>
            <person name="Woo Y.H."/>
            <person name="Gao G."/>
            <person name="Schijlen E.G.W.M."/>
            <person name="Guo X."/>
            <person name="Momin A.A."/>
            <person name="Negrao S."/>
            <person name="Al-Babili S."/>
            <person name="Gehring C."/>
            <person name="Roessner U."/>
            <person name="Jung C."/>
            <person name="Murphy K."/>
            <person name="Arold S.T."/>
            <person name="Gojobori T."/>
            <person name="van der Linden C.G."/>
            <person name="van Loo E.N."/>
            <person name="Jellen E.N."/>
            <person name="Maughan P.J."/>
            <person name="Tester M."/>
        </authorList>
    </citation>
    <scope>NUCLEOTIDE SEQUENCE [LARGE SCALE GENOMIC DNA]</scope>
    <source>
        <strain evidence="2">cv. PI 614886</strain>
    </source>
</reference>
<dbReference type="Gramene" id="AUR62035958-RA">
    <property type="protein sequence ID" value="AUR62035958-RA:cds"/>
    <property type="gene ID" value="AUR62035958"/>
</dbReference>
<evidence type="ECO:0000313" key="2">
    <source>
        <dbReference type="EnsemblPlants" id="AUR62035958-RA:cds"/>
    </source>
</evidence>
<sequence>MEEESEEGSSSNTSTTTNVAENLPSLKGPSVCYTPRGTKEFIPCCPPELKPTLGMLFDSLLKGVDFYKQYARFGGFVVRLGTEKRIKDSDKVYLKYSYCNIKGLRRMVKLKQELLRKMKSLKLEKER</sequence>
<feature type="region of interest" description="Disordered" evidence="1">
    <location>
        <begin position="1"/>
        <end position="24"/>
    </location>
</feature>
<dbReference type="AlphaFoldDB" id="A0A803MVN1"/>
<keyword evidence="3" id="KW-1185">Reference proteome</keyword>
<dbReference type="EnsemblPlants" id="AUR62035958-RA">
    <property type="protein sequence ID" value="AUR62035958-RA:cds"/>
    <property type="gene ID" value="AUR62035958"/>
</dbReference>
<feature type="compositionally biased region" description="Low complexity" evidence="1">
    <location>
        <begin position="8"/>
        <end position="18"/>
    </location>
</feature>
<evidence type="ECO:0000313" key="3">
    <source>
        <dbReference type="Proteomes" id="UP000596660"/>
    </source>
</evidence>